<organism evidence="1 2">
    <name type="scientific">Streptomyces achmelvichensis</name>
    <dbReference type="NCBI Taxonomy" id="3134111"/>
    <lineage>
        <taxon>Bacteria</taxon>
        <taxon>Bacillati</taxon>
        <taxon>Actinomycetota</taxon>
        <taxon>Actinomycetes</taxon>
        <taxon>Kitasatosporales</taxon>
        <taxon>Streptomycetaceae</taxon>
        <taxon>Streptomyces</taxon>
    </lineage>
</organism>
<keyword evidence="2" id="KW-1185">Reference proteome</keyword>
<evidence type="ECO:0000313" key="2">
    <source>
        <dbReference type="Proteomes" id="UP001377168"/>
    </source>
</evidence>
<comment type="caution">
    <text evidence="1">The sequence shown here is derived from an EMBL/GenBank/DDBJ whole genome shotgun (WGS) entry which is preliminary data.</text>
</comment>
<evidence type="ECO:0000313" key="1">
    <source>
        <dbReference type="EMBL" id="MEJ8639314.1"/>
    </source>
</evidence>
<protein>
    <submittedName>
        <fullName evidence="1">Uncharacterized protein</fullName>
    </submittedName>
</protein>
<dbReference type="Proteomes" id="UP001377168">
    <property type="component" value="Unassembled WGS sequence"/>
</dbReference>
<reference evidence="1" key="1">
    <citation type="submission" date="2024-03" db="EMBL/GenBank/DDBJ databases">
        <title>Novel Streptomyces species of biotechnological and ecological value are a feature of Machair soil.</title>
        <authorList>
            <person name="Prole J.R."/>
            <person name="Goodfellow M."/>
            <person name="Allenby N."/>
            <person name="Ward A.C."/>
        </authorList>
    </citation>
    <scope>NUCLEOTIDE SEQUENCE</scope>
    <source>
        <strain evidence="1">MS2.AVA.5</strain>
    </source>
</reference>
<accession>A0ACC6Q6I1</accession>
<gene>
    <name evidence="1" type="ORF">WKI67_38830</name>
</gene>
<name>A0ACC6Q6I1_9ACTN</name>
<proteinExistence type="predicted"/>
<sequence>MAAVASLVTGVVASLLTPSPQAQADTQEGPLGLPVSAPIVADGSLDGAEDLLANE</sequence>
<dbReference type="EMBL" id="JBBKAJ010000022">
    <property type="protein sequence ID" value="MEJ8639314.1"/>
    <property type="molecule type" value="Genomic_DNA"/>
</dbReference>